<gene>
    <name evidence="6" type="ORF">FOJ82_04715</name>
</gene>
<evidence type="ECO:0000313" key="7">
    <source>
        <dbReference type="Proteomes" id="UP000317638"/>
    </source>
</evidence>
<proteinExistence type="predicted"/>
<keyword evidence="2" id="KW-0238">DNA-binding</keyword>
<keyword evidence="3" id="KW-0804">Transcription</keyword>
<sequence length="222" mass="24602">MAGRPPGDSADGRLRLLDACWALLLENEPGERLTIAAVCDRAKCTPPTLYHHFGDLANLELAASARAFGQWAQDIKAEISKVKDPRERLHRHGRAYLEWAYEHPDAYMVLFARAGKLGPDGHGPKFPDLLETLAAIHDRDQDDPGLFAMGFAFWSAVHGLACLGIASPLPEETLVSTLEYFEASLIEFGPPEAQDWASDMIAKQKAAAEAEEPRQRRSRPRF</sequence>
<dbReference type="GO" id="GO:0000976">
    <property type="term" value="F:transcription cis-regulatory region binding"/>
    <property type="evidence" value="ECO:0007669"/>
    <property type="project" value="TreeGrafter"/>
</dbReference>
<dbReference type="PANTHER" id="PTHR30055">
    <property type="entry name" value="HTH-TYPE TRANSCRIPTIONAL REGULATOR RUTR"/>
    <property type="match status" value="1"/>
</dbReference>
<reference evidence="6 7" key="1">
    <citation type="submission" date="2019-07" db="EMBL/GenBank/DDBJ databases">
        <authorList>
            <person name="Zhou L.-Y."/>
        </authorList>
    </citation>
    <scope>NUCLEOTIDE SEQUENCE [LARGE SCALE GENOMIC DNA]</scope>
    <source>
        <strain evidence="6 7">YIM 101269</strain>
    </source>
</reference>
<dbReference type="InterPro" id="IPR036271">
    <property type="entry name" value="Tet_transcr_reg_TetR-rel_C_sf"/>
</dbReference>
<dbReference type="Proteomes" id="UP000317638">
    <property type="component" value="Unassembled WGS sequence"/>
</dbReference>
<feature type="domain" description="HTH-type transcriptional regulator MT1864/Rv1816-like C-terminal" evidence="5">
    <location>
        <begin position="90"/>
        <end position="170"/>
    </location>
</feature>
<name>A0A553K634_9ACTN</name>
<dbReference type="Gene3D" id="1.10.357.10">
    <property type="entry name" value="Tetracycline Repressor, domain 2"/>
    <property type="match status" value="1"/>
</dbReference>
<evidence type="ECO:0000256" key="1">
    <source>
        <dbReference type="ARBA" id="ARBA00023015"/>
    </source>
</evidence>
<organism evidence="6 7">
    <name type="scientific">Tessaracoccus rhinocerotis</name>
    <dbReference type="NCBI Taxonomy" id="1689449"/>
    <lineage>
        <taxon>Bacteria</taxon>
        <taxon>Bacillati</taxon>
        <taxon>Actinomycetota</taxon>
        <taxon>Actinomycetes</taxon>
        <taxon>Propionibacteriales</taxon>
        <taxon>Propionibacteriaceae</taxon>
        <taxon>Tessaracoccus</taxon>
    </lineage>
</organism>
<evidence type="ECO:0000256" key="2">
    <source>
        <dbReference type="ARBA" id="ARBA00023125"/>
    </source>
</evidence>
<keyword evidence="7" id="KW-1185">Reference proteome</keyword>
<dbReference type="PANTHER" id="PTHR30055:SF234">
    <property type="entry name" value="HTH-TYPE TRANSCRIPTIONAL REGULATOR BETI"/>
    <property type="match status" value="1"/>
</dbReference>
<evidence type="ECO:0000259" key="5">
    <source>
        <dbReference type="Pfam" id="PF13305"/>
    </source>
</evidence>
<accession>A0A553K634</accession>
<dbReference type="InterPro" id="IPR050109">
    <property type="entry name" value="HTH-type_TetR-like_transc_reg"/>
</dbReference>
<feature type="compositionally biased region" description="Basic and acidic residues" evidence="4">
    <location>
        <begin position="206"/>
        <end position="215"/>
    </location>
</feature>
<dbReference type="RefSeq" id="WP_143937251.1">
    <property type="nucleotide sequence ID" value="NZ_VKKG01000001.1"/>
</dbReference>
<dbReference type="SUPFAM" id="SSF46689">
    <property type="entry name" value="Homeodomain-like"/>
    <property type="match status" value="1"/>
</dbReference>
<evidence type="ECO:0000256" key="3">
    <source>
        <dbReference type="ARBA" id="ARBA00023163"/>
    </source>
</evidence>
<keyword evidence="1" id="KW-0805">Transcription regulation</keyword>
<dbReference type="EMBL" id="VKKG01000001">
    <property type="protein sequence ID" value="TRY20167.1"/>
    <property type="molecule type" value="Genomic_DNA"/>
</dbReference>
<feature type="region of interest" description="Disordered" evidence="4">
    <location>
        <begin position="202"/>
        <end position="222"/>
    </location>
</feature>
<evidence type="ECO:0000313" key="6">
    <source>
        <dbReference type="EMBL" id="TRY20167.1"/>
    </source>
</evidence>
<comment type="caution">
    <text evidence="6">The sequence shown here is derived from an EMBL/GenBank/DDBJ whole genome shotgun (WGS) entry which is preliminary data.</text>
</comment>
<protein>
    <submittedName>
        <fullName evidence="6">TetR/AcrR family transcriptional regulator</fullName>
    </submittedName>
</protein>
<dbReference type="GO" id="GO:0003700">
    <property type="term" value="F:DNA-binding transcription factor activity"/>
    <property type="evidence" value="ECO:0007669"/>
    <property type="project" value="TreeGrafter"/>
</dbReference>
<evidence type="ECO:0000256" key="4">
    <source>
        <dbReference type="SAM" id="MobiDB-lite"/>
    </source>
</evidence>
<dbReference type="InterPro" id="IPR009057">
    <property type="entry name" value="Homeodomain-like_sf"/>
</dbReference>
<dbReference type="SUPFAM" id="SSF48498">
    <property type="entry name" value="Tetracyclin repressor-like, C-terminal domain"/>
    <property type="match status" value="1"/>
</dbReference>
<dbReference type="OrthoDB" id="4709966at2"/>
<dbReference type="AlphaFoldDB" id="A0A553K634"/>
<dbReference type="InterPro" id="IPR025996">
    <property type="entry name" value="MT1864/Rv1816-like_C"/>
</dbReference>
<dbReference type="Pfam" id="PF13305">
    <property type="entry name" value="TetR_C_33"/>
    <property type="match status" value="1"/>
</dbReference>